<feature type="domain" description="LD-carboxypeptidase C-terminal" evidence="8">
    <location>
        <begin position="205"/>
        <end position="324"/>
    </location>
</feature>
<dbReference type="GO" id="GO:0004180">
    <property type="term" value="F:carboxypeptidase activity"/>
    <property type="evidence" value="ECO:0007669"/>
    <property type="project" value="UniProtKB-KW"/>
</dbReference>
<evidence type="ECO:0000256" key="3">
    <source>
        <dbReference type="ARBA" id="ARBA00022670"/>
    </source>
</evidence>
<dbReference type="GO" id="GO:0008236">
    <property type="term" value="F:serine-type peptidase activity"/>
    <property type="evidence" value="ECO:0007669"/>
    <property type="project" value="UniProtKB-KW"/>
</dbReference>
<evidence type="ECO:0000259" key="7">
    <source>
        <dbReference type="Pfam" id="PF02016"/>
    </source>
</evidence>
<keyword evidence="3" id="KW-0645">Protease</keyword>
<gene>
    <name evidence="9" type="primary">mccF</name>
    <name evidence="9" type="ORF">CXY01_31620</name>
</gene>
<dbReference type="Pfam" id="PF02016">
    <property type="entry name" value="Peptidase_S66"/>
    <property type="match status" value="1"/>
</dbReference>
<evidence type="ECO:0000259" key="8">
    <source>
        <dbReference type="Pfam" id="PF17676"/>
    </source>
</evidence>
<dbReference type="InterPro" id="IPR003507">
    <property type="entry name" value="S66_fam"/>
</dbReference>
<reference evidence="9 10" key="1">
    <citation type="submission" date="2019-07" db="EMBL/GenBank/DDBJ databases">
        <title>Whole genome shotgun sequence of Cellulomonas xylanilytica NBRC 101102.</title>
        <authorList>
            <person name="Hosoyama A."/>
            <person name="Uohara A."/>
            <person name="Ohji S."/>
            <person name="Ichikawa N."/>
        </authorList>
    </citation>
    <scope>NUCLEOTIDE SEQUENCE [LARGE SCALE GENOMIC DNA]</scope>
    <source>
        <strain evidence="9 10">NBRC 101102</strain>
    </source>
</reference>
<dbReference type="InterPro" id="IPR029062">
    <property type="entry name" value="Class_I_gatase-like"/>
</dbReference>
<dbReference type="GO" id="GO:0006508">
    <property type="term" value="P:proteolysis"/>
    <property type="evidence" value="ECO:0007669"/>
    <property type="project" value="UniProtKB-KW"/>
</dbReference>
<dbReference type="SUPFAM" id="SSF141986">
    <property type="entry name" value="LD-carboxypeptidase A C-terminal domain-like"/>
    <property type="match status" value="1"/>
</dbReference>
<dbReference type="PANTHER" id="PTHR30237">
    <property type="entry name" value="MURAMOYLTETRAPEPTIDE CARBOXYPEPTIDASE"/>
    <property type="match status" value="1"/>
</dbReference>
<dbReference type="InterPro" id="IPR027478">
    <property type="entry name" value="LdcA_N"/>
</dbReference>
<dbReference type="InterPro" id="IPR027461">
    <property type="entry name" value="Carboxypeptidase_A_C_sf"/>
</dbReference>
<keyword evidence="2 9" id="KW-0121">Carboxypeptidase</keyword>
<keyword evidence="10" id="KW-1185">Reference proteome</keyword>
<dbReference type="CDD" id="cd07062">
    <property type="entry name" value="Peptidase_S66_mccF_like"/>
    <property type="match status" value="1"/>
</dbReference>
<dbReference type="Proteomes" id="UP000321118">
    <property type="component" value="Unassembled WGS sequence"/>
</dbReference>
<feature type="domain" description="LD-carboxypeptidase N-terminal" evidence="7">
    <location>
        <begin position="13"/>
        <end position="132"/>
    </location>
</feature>
<proteinExistence type="inferred from homology"/>
<feature type="active site" description="Nucleophile" evidence="6">
    <location>
        <position position="112"/>
    </location>
</feature>
<dbReference type="PIRSF" id="PIRSF028757">
    <property type="entry name" value="LD-carboxypeptidase"/>
    <property type="match status" value="1"/>
</dbReference>
<organism evidence="9 10">
    <name type="scientific">Cellulomonas xylanilytica</name>
    <dbReference type="NCBI Taxonomy" id="233583"/>
    <lineage>
        <taxon>Bacteria</taxon>
        <taxon>Bacillati</taxon>
        <taxon>Actinomycetota</taxon>
        <taxon>Actinomycetes</taxon>
        <taxon>Micrococcales</taxon>
        <taxon>Cellulomonadaceae</taxon>
        <taxon>Cellulomonas</taxon>
    </lineage>
</organism>
<dbReference type="OrthoDB" id="9807329at2"/>
<evidence type="ECO:0000256" key="1">
    <source>
        <dbReference type="ARBA" id="ARBA00010233"/>
    </source>
</evidence>
<feature type="active site" description="Charge relay system" evidence="6">
    <location>
        <position position="243"/>
    </location>
</feature>
<dbReference type="Pfam" id="PF17676">
    <property type="entry name" value="Peptidase_S66C"/>
    <property type="match status" value="1"/>
</dbReference>
<dbReference type="Gene3D" id="3.40.50.10740">
    <property type="entry name" value="Class I glutamine amidotransferase-like"/>
    <property type="match status" value="1"/>
</dbReference>
<name>A0A510V707_9CELL</name>
<feature type="active site" description="Charge relay system" evidence="6">
    <location>
        <position position="309"/>
    </location>
</feature>
<evidence type="ECO:0000313" key="10">
    <source>
        <dbReference type="Proteomes" id="UP000321118"/>
    </source>
</evidence>
<dbReference type="Gene3D" id="3.50.30.60">
    <property type="entry name" value="LD-carboxypeptidase A C-terminal domain-like"/>
    <property type="match status" value="1"/>
</dbReference>
<dbReference type="RefSeq" id="WP_146928969.1">
    <property type="nucleotide sequence ID" value="NZ_BJUB01000010.1"/>
</dbReference>
<dbReference type="AlphaFoldDB" id="A0A510V707"/>
<dbReference type="EMBL" id="BJUB01000010">
    <property type="protein sequence ID" value="GEK22642.1"/>
    <property type="molecule type" value="Genomic_DNA"/>
</dbReference>
<keyword evidence="5" id="KW-0720">Serine protease</keyword>
<accession>A0A510V707</accession>
<protein>
    <submittedName>
        <fullName evidence="9">LD-carboxypeptidase</fullName>
    </submittedName>
</protein>
<comment type="similarity">
    <text evidence="1">Belongs to the peptidase S66 family.</text>
</comment>
<comment type="caution">
    <text evidence="9">The sequence shown here is derived from an EMBL/GenBank/DDBJ whole genome shotgun (WGS) entry which is preliminary data.</text>
</comment>
<dbReference type="PANTHER" id="PTHR30237:SF2">
    <property type="entry name" value="MUREIN TETRAPEPTIDE CARBOXYPEPTIDASE"/>
    <property type="match status" value="1"/>
</dbReference>
<dbReference type="InterPro" id="IPR040921">
    <property type="entry name" value="Peptidase_S66C"/>
</dbReference>
<evidence type="ECO:0000313" key="9">
    <source>
        <dbReference type="EMBL" id="GEK22642.1"/>
    </source>
</evidence>
<keyword evidence="4" id="KW-0378">Hydrolase</keyword>
<evidence type="ECO:0000256" key="2">
    <source>
        <dbReference type="ARBA" id="ARBA00022645"/>
    </source>
</evidence>
<evidence type="ECO:0000256" key="6">
    <source>
        <dbReference type="PIRSR" id="PIRSR028757-1"/>
    </source>
</evidence>
<evidence type="ECO:0000256" key="4">
    <source>
        <dbReference type="ARBA" id="ARBA00022801"/>
    </source>
</evidence>
<dbReference type="SUPFAM" id="SSF52317">
    <property type="entry name" value="Class I glutamine amidotransferase-like"/>
    <property type="match status" value="1"/>
</dbReference>
<dbReference type="InterPro" id="IPR040449">
    <property type="entry name" value="Peptidase_S66_N"/>
</dbReference>
<evidence type="ECO:0000256" key="5">
    <source>
        <dbReference type="ARBA" id="ARBA00022825"/>
    </source>
</evidence>
<sequence length="339" mass="35978">MRYPAPLRPGDVIGVTSPSTGVSDALRPRLDFCVADLRSRGFEVEVGRCMDGTGATSAPAAERAAELTRMLTDPRVRAVVPPWGGELAIDLLPLLDIDAIAQAEPTWLVGYSDISTLLLPLTLLTGIATLHGPPLMDTPFRVPAPLLHWLDVATAPAGATVTQGPASHHQKAWADFEAQPEVSEMVLTEPSRWRSLGGREVGTLRGRLLGGCLETVSMLPGTPFGRIDGFHGSHDDGLLVYLEVAEVDAFAAARMLHHLRLAGWFDRATGVLLGRTSAPGSRVFSQLDAVQDALGMLEVPVLYDLDIGHVPPQLALVNGAIAEVSLAASGAGTIVQHLR</sequence>